<evidence type="ECO:0000256" key="1">
    <source>
        <dbReference type="SAM" id="Phobius"/>
    </source>
</evidence>
<keyword evidence="1" id="KW-1133">Transmembrane helix</keyword>
<feature type="transmembrane region" description="Helical" evidence="1">
    <location>
        <begin position="39"/>
        <end position="58"/>
    </location>
</feature>
<feature type="transmembrane region" description="Helical" evidence="1">
    <location>
        <begin position="101"/>
        <end position="118"/>
    </location>
</feature>
<keyword evidence="1" id="KW-0472">Membrane</keyword>
<dbReference type="EMBL" id="MN739050">
    <property type="protein sequence ID" value="QHS86024.1"/>
    <property type="molecule type" value="Genomic_DNA"/>
</dbReference>
<dbReference type="AlphaFoldDB" id="A0A6C0B2J6"/>
<sequence>MDYLYAFLGGLLCKAYDDFNDNHMIGSHVQELLKGSQWILLTLLSYNDFNFALVNYVINALNALNNWQEWKFSYESSLLVLAPVFLLVSFHTVKYFSMYDWVYLVVFILSMALEPLIIKEEFSYRKLVVRLIALINSIFGVIFGVYLGVSPSLVKISCYATGYFLFSSGFQTYLLTRSPVT</sequence>
<accession>A0A6C0B2J6</accession>
<reference evidence="2" key="1">
    <citation type="journal article" date="2020" name="Nature">
        <title>Giant virus diversity and host interactions through global metagenomics.</title>
        <authorList>
            <person name="Schulz F."/>
            <person name="Roux S."/>
            <person name="Paez-Espino D."/>
            <person name="Jungbluth S."/>
            <person name="Walsh D.A."/>
            <person name="Denef V.J."/>
            <person name="McMahon K.D."/>
            <person name="Konstantinidis K.T."/>
            <person name="Eloe-Fadrosh E.A."/>
            <person name="Kyrpides N.C."/>
            <person name="Woyke T."/>
        </authorList>
    </citation>
    <scope>NUCLEOTIDE SEQUENCE</scope>
    <source>
        <strain evidence="2">GVMAG-M-3300009185-7</strain>
    </source>
</reference>
<feature type="transmembrane region" description="Helical" evidence="1">
    <location>
        <begin position="78"/>
        <end position="95"/>
    </location>
</feature>
<keyword evidence="1" id="KW-0812">Transmembrane</keyword>
<feature type="transmembrane region" description="Helical" evidence="1">
    <location>
        <begin position="153"/>
        <end position="175"/>
    </location>
</feature>
<organism evidence="2">
    <name type="scientific">viral metagenome</name>
    <dbReference type="NCBI Taxonomy" id="1070528"/>
    <lineage>
        <taxon>unclassified sequences</taxon>
        <taxon>metagenomes</taxon>
        <taxon>organismal metagenomes</taxon>
    </lineage>
</organism>
<protein>
    <submittedName>
        <fullName evidence="2">Uncharacterized protein</fullName>
    </submittedName>
</protein>
<name>A0A6C0B2J6_9ZZZZ</name>
<feature type="transmembrane region" description="Helical" evidence="1">
    <location>
        <begin position="127"/>
        <end position="147"/>
    </location>
</feature>
<evidence type="ECO:0000313" key="2">
    <source>
        <dbReference type="EMBL" id="QHS86024.1"/>
    </source>
</evidence>
<proteinExistence type="predicted"/>